<organism evidence="1 2">
    <name type="scientific">Streptomyces filamentosus</name>
    <name type="common">Streptomyces roseosporus</name>
    <dbReference type="NCBI Taxonomy" id="67294"/>
    <lineage>
        <taxon>Bacteria</taxon>
        <taxon>Bacillati</taxon>
        <taxon>Actinomycetota</taxon>
        <taxon>Actinomycetes</taxon>
        <taxon>Kitasatosporales</taxon>
        <taxon>Streptomycetaceae</taxon>
        <taxon>Streptomyces</taxon>
    </lineage>
</organism>
<dbReference type="Proteomes" id="UP000632849">
    <property type="component" value="Unassembled WGS sequence"/>
</dbReference>
<name>A0A919BLC4_STRFL</name>
<dbReference type="EMBL" id="BNBE01000001">
    <property type="protein sequence ID" value="GHF99253.1"/>
    <property type="molecule type" value="Genomic_DNA"/>
</dbReference>
<comment type="caution">
    <text evidence="1">The sequence shown here is derived from an EMBL/GenBank/DDBJ whole genome shotgun (WGS) entry which is preliminary data.</text>
</comment>
<evidence type="ECO:0000313" key="2">
    <source>
        <dbReference type="Proteomes" id="UP000632849"/>
    </source>
</evidence>
<reference evidence="1" key="2">
    <citation type="submission" date="2020-09" db="EMBL/GenBank/DDBJ databases">
        <authorList>
            <person name="Sun Q."/>
            <person name="Ohkuma M."/>
        </authorList>
    </citation>
    <scope>NUCLEOTIDE SEQUENCE</scope>
    <source>
        <strain evidence="1">JCM 4122</strain>
    </source>
</reference>
<protein>
    <submittedName>
        <fullName evidence="1">Uncharacterized protein</fullName>
    </submittedName>
</protein>
<proteinExistence type="predicted"/>
<dbReference type="AlphaFoldDB" id="A0A919BLC4"/>
<keyword evidence="2" id="KW-1185">Reference proteome</keyword>
<evidence type="ECO:0000313" key="1">
    <source>
        <dbReference type="EMBL" id="GHF99253.1"/>
    </source>
</evidence>
<sequence length="39" mass="4007">MRDAGRLDAAERLVIDVATGSTDEVGAIARGLRGLLVPA</sequence>
<accession>A0A919BLC4</accession>
<gene>
    <name evidence="1" type="ORF">GCM10017667_32670</name>
</gene>
<reference evidence="1" key="1">
    <citation type="journal article" date="2014" name="Int. J. Syst. Evol. Microbiol.">
        <title>Complete genome sequence of Corynebacterium casei LMG S-19264T (=DSM 44701T), isolated from a smear-ripened cheese.</title>
        <authorList>
            <consortium name="US DOE Joint Genome Institute (JGI-PGF)"/>
            <person name="Walter F."/>
            <person name="Albersmeier A."/>
            <person name="Kalinowski J."/>
            <person name="Ruckert C."/>
        </authorList>
    </citation>
    <scope>NUCLEOTIDE SEQUENCE</scope>
    <source>
        <strain evidence="1">JCM 4122</strain>
    </source>
</reference>